<proteinExistence type="inferred from homology"/>
<dbReference type="RefSeq" id="WP_009186029.1">
    <property type="nucleotide sequence ID" value="NZ_AMGM01000055.1"/>
</dbReference>
<dbReference type="Gene3D" id="3.30.300.280">
    <property type="entry name" value="S-adenosylmethionine synthetase, C-terminal domain"/>
    <property type="match status" value="1"/>
</dbReference>
<name>K1LDE2_CECL9</name>
<dbReference type="OrthoDB" id="9770738at2"/>
<gene>
    <name evidence="2" type="ORF">B879_03009</name>
</gene>
<dbReference type="Gene3D" id="3.30.300.10">
    <property type="match status" value="1"/>
</dbReference>
<evidence type="ECO:0000256" key="1">
    <source>
        <dbReference type="ARBA" id="ARBA00006892"/>
    </source>
</evidence>
<reference evidence="2 3" key="1">
    <citation type="journal article" date="2012" name="J. Bacteriol.">
        <title>Draft Genome Sequence of Cecembia lonarensis Strain LW9T, Isolated from Lonar Lake, a Haloalkaline Lake in India.</title>
        <authorList>
            <person name="Shivaji S."/>
            <person name="Ara S."/>
            <person name="Singh A."/>
            <person name="Pinnaka A.K."/>
        </authorList>
    </citation>
    <scope>NUCLEOTIDE SEQUENCE [LARGE SCALE GENOMIC DNA]</scope>
    <source>
        <strain evidence="2 3">LW9</strain>
    </source>
</reference>
<evidence type="ECO:0000313" key="2">
    <source>
        <dbReference type="EMBL" id="EKB48373.1"/>
    </source>
</evidence>
<dbReference type="Proteomes" id="UP000004478">
    <property type="component" value="Unassembled WGS sequence"/>
</dbReference>
<dbReference type="NCBIfam" id="NF003366">
    <property type="entry name" value="PRK04439.1-5"/>
    <property type="match status" value="1"/>
</dbReference>
<accession>K1LDE2</accession>
<sequence length="392" mass="43839">MDIFIRNLTNFPILDFEMVERKGLGHPDTICDEIAEAVSVALSQYYLEHFGTILHHNVDKALLVGGLSAPKFGGGQIKHPMELIIAGRATHLIKEHLVPIDEIAINTAKDWLKKRLRYLDVENTVTIIPKIRSGSQDLVALFERFGMGEVPFSNDTSFGVGFYPLSALENQVLAIEKLLRHPETQKAFPCIGEDTKVMGVREYDKFYFTVAIAMVDQYIPHIQAYVDQVEKIKNHLASRLNLEASQFFINTADDYTKESVYLTVTGCSAENGDDGQVGRGNRINGLITPYRPMSLEATAGKNAISHVGKIYNLWANEVCRDLCKNGLAGAAEIFIVSQIGKPINEPTLLDIRIQDAEASEDEIKSFVRGKLQEMPFIWKQVLSAKHPFEPFS</sequence>
<evidence type="ECO:0000313" key="3">
    <source>
        <dbReference type="Proteomes" id="UP000004478"/>
    </source>
</evidence>
<dbReference type="InterPro" id="IPR027790">
    <property type="entry name" value="AdoMet_synthase_2_family"/>
</dbReference>
<dbReference type="InterPro" id="IPR042543">
    <property type="entry name" value="AdoMet_synthase_2"/>
</dbReference>
<dbReference type="PANTHER" id="PTHR36697">
    <property type="entry name" value="S-ADENOSYLMETHIONINE SYNTHASE"/>
    <property type="match status" value="1"/>
</dbReference>
<comment type="similarity">
    <text evidence="1">Belongs to the AdoMet synthetase 2 family.</text>
</comment>
<dbReference type="AlphaFoldDB" id="K1LDE2"/>
<dbReference type="PANTHER" id="PTHR36697:SF1">
    <property type="entry name" value="S-ADENOSYLMETHIONINE SYNTHASE"/>
    <property type="match status" value="1"/>
</dbReference>
<organism evidence="2 3">
    <name type="scientific">Cecembia lonarensis (strain CCUG 58316 / KCTC 22772 / LW9)</name>
    <dbReference type="NCBI Taxonomy" id="1225176"/>
    <lineage>
        <taxon>Bacteria</taxon>
        <taxon>Pseudomonadati</taxon>
        <taxon>Bacteroidota</taxon>
        <taxon>Cytophagia</taxon>
        <taxon>Cytophagales</taxon>
        <taxon>Cyclobacteriaceae</taxon>
        <taxon>Cecembia</taxon>
    </lineage>
</organism>
<comment type="caution">
    <text evidence="2">The sequence shown here is derived from an EMBL/GenBank/DDBJ whole genome shotgun (WGS) entry which is preliminary data.</text>
</comment>
<dbReference type="PATRIC" id="fig|1225176.3.peg.3200"/>
<protein>
    <submittedName>
        <fullName evidence="2">S-adenosylmethionine synthetase</fullName>
    </submittedName>
</protein>
<dbReference type="InterPro" id="IPR042544">
    <property type="entry name" value="AdoMet_synthase_3"/>
</dbReference>
<keyword evidence="3" id="KW-1185">Reference proteome</keyword>
<dbReference type="Gene3D" id="3.30.300.340">
    <property type="entry name" value="S-adenosylmethionine synthetase, N-terminal domain"/>
    <property type="match status" value="1"/>
</dbReference>
<dbReference type="EMBL" id="AMGM01000055">
    <property type="protein sequence ID" value="EKB48373.1"/>
    <property type="molecule type" value="Genomic_DNA"/>
</dbReference>
<dbReference type="Pfam" id="PF01941">
    <property type="entry name" value="AdoMet_Synthase"/>
    <property type="match status" value="1"/>
</dbReference>